<dbReference type="InterPro" id="IPR017932">
    <property type="entry name" value="GATase_2_dom"/>
</dbReference>
<reference evidence="3 4" key="1">
    <citation type="submission" date="2019-10" db="EMBL/GenBank/DDBJ databases">
        <title>Draft Genome Sequence of the Caffeine Degrading Methylotroph Methylorubrum populi PINKEL.</title>
        <authorList>
            <person name="Dawson S.C."/>
            <person name="Zhang X."/>
            <person name="Wright M.E."/>
            <person name="Sharma G."/>
            <person name="Langner J.T."/>
            <person name="Ditty J.L."/>
            <person name="Subuyuj G.A."/>
        </authorList>
    </citation>
    <scope>NUCLEOTIDE SEQUENCE [LARGE SCALE GENOMIC DNA]</scope>
    <source>
        <strain evidence="3 4">Pinkel</strain>
    </source>
</reference>
<organism evidence="3 4">
    <name type="scientific">Methylorubrum populi</name>
    <dbReference type="NCBI Taxonomy" id="223967"/>
    <lineage>
        <taxon>Bacteria</taxon>
        <taxon>Pseudomonadati</taxon>
        <taxon>Pseudomonadota</taxon>
        <taxon>Alphaproteobacteria</taxon>
        <taxon>Hyphomicrobiales</taxon>
        <taxon>Methylobacteriaceae</taxon>
        <taxon>Methylorubrum</taxon>
    </lineage>
</organism>
<dbReference type="Gene3D" id="3.60.20.10">
    <property type="entry name" value="Glutamine Phosphoribosylpyrophosphate, subunit 1, domain 1"/>
    <property type="match status" value="1"/>
</dbReference>
<dbReference type="OMA" id="YWVFAHN"/>
<evidence type="ECO:0000313" key="4">
    <source>
        <dbReference type="Proteomes" id="UP000469949"/>
    </source>
</evidence>
<keyword evidence="1 3" id="KW-0315">Glutamine amidotransferase</keyword>
<dbReference type="GO" id="GO:0016740">
    <property type="term" value="F:transferase activity"/>
    <property type="evidence" value="ECO:0007669"/>
    <property type="project" value="UniProtKB-KW"/>
</dbReference>
<comment type="caution">
    <text evidence="3">The sequence shown here is derived from an EMBL/GenBank/DDBJ whole genome shotgun (WGS) entry which is preliminary data.</text>
</comment>
<proteinExistence type="predicted"/>
<dbReference type="EMBL" id="WEKV01000020">
    <property type="protein sequence ID" value="KAB7782057.1"/>
    <property type="molecule type" value="Genomic_DNA"/>
</dbReference>
<dbReference type="PANTHER" id="PTHR42824">
    <property type="entry name" value="GLUTAMINE AMIDOTRANSFERASE"/>
    <property type="match status" value="1"/>
</dbReference>
<gene>
    <name evidence="3" type="ORF">F8B43_4812</name>
</gene>
<dbReference type="Pfam" id="PF13230">
    <property type="entry name" value="GATase_4"/>
    <property type="match status" value="1"/>
</dbReference>
<evidence type="ECO:0000256" key="1">
    <source>
        <dbReference type="ARBA" id="ARBA00022962"/>
    </source>
</evidence>
<evidence type="ECO:0000259" key="2">
    <source>
        <dbReference type="PROSITE" id="PS51278"/>
    </source>
</evidence>
<dbReference type="PROSITE" id="PS51278">
    <property type="entry name" value="GATASE_TYPE_2"/>
    <property type="match status" value="1"/>
</dbReference>
<name>A0A833J1T0_9HYPH</name>
<dbReference type="InterPro" id="IPR026869">
    <property type="entry name" value="EgtC-like"/>
</dbReference>
<dbReference type="PANTHER" id="PTHR42824:SF1">
    <property type="entry name" value="GLUTAMINE AMIDOTRANSFERASE YAFJ-RELATED"/>
    <property type="match status" value="1"/>
</dbReference>
<feature type="domain" description="Glutamine amidotransferase type-2" evidence="2">
    <location>
        <begin position="12"/>
        <end position="260"/>
    </location>
</feature>
<evidence type="ECO:0000313" key="3">
    <source>
        <dbReference type="EMBL" id="KAB7782057.1"/>
    </source>
</evidence>
<dbReference type="SUPFAM" id="SSF56235">
    <property type="entry name" value="N-terminal nucleophile aminohydrolases (Ntn hydrolases)"/>
    <property type="match status" value="1"/>
</dbReference>
<dbReference type="AlphaFoldDB" id="A0A833J1T0"/>
<dbReference type="InterPro" id="IPR029055">
    <property type="entry name" value="Ntn_hydrolases_N"/>
</dbReference>
<protein>
    <submittedName>
        <fullName evidence="3">Putative glutamine amidotransferase YafJ</fullName>
    </submittedName>
</protein>
<keyword evidence="3" id="KW-0808">Transferase</keyword>
<dbReference type="CDD" id="cd01908">
    <property type="entry name" value="YafJ"/>
    <property type="match status" value="1"/>
</dbReference>
<dbReference type="Proteomes" id="UP000469949">
    <property type="component" value="Unassembled WGS sequence"/>
</dbReference>
<accession>A0A833J1T0</accession>
<sequence length="283" mass="31958">MREREKIPATMCELLGMSANVPTDIRFSFAALARRGGETGPHADGWGITFYEGRGCRSFHDPEPSARSELAKLLRRYPIKSRIVVAHVRKANRGRVSLENTHPFSRELWGRRWTFAHNGQLKGVKRLPLGRFEPVGTTDSEHAFCWMLSQLQERFRKAPRAATLEAAIAEYALTLSELGVFNMLLTDSRVLYAHCGKRLCYLTRRAPFGTATLIDEDWRVDFAQETTQTDIVTVIATRALTRDETWTELERGDTLVLTDGAVRVLKGTSRRRPRAASEMHGAA</sequence>